<proteinExistence type="predicted"/>
<feature type="compositionally biased region" description="Polar residues" evidence="2">
    <location>
        <begin position="350"/>
        <end position="382"/>
    </location>
</feature>
<sequence length="495" mass="53876">MDDIIEISSLDDLGGSSTSNVASGKFGEGIELLMNEKKDNPKSSDGIDIGDLEQLEADLNEVSDNIGVSKSSIFTDPIPDVGESDIGLDEKQNVTFDEPSLGEKTGGNPTTSTWDGFNKFNEIPVTPDKPMSSKPAQSKEDALREKFQLLRKLESLEQKGAQLSKKYTMESSILEMKGEYETIMDEKARQNSIKFQGNMLMTCINGLEFLNNRFDPFDLKLDGWSEQVGENIDDYDEVFSELYDKYKSKATMAPELRLLFQLGGSAAMLHMTNSMFKSAMPGMDDVLRQNPELAKQFQKAAVDSMSNSSPGFSGFMNNMTNPEPSPMRGSGPPPAMATQGPNAVPPPSSRPGNTNSYSSRPDLSRSTMSSNDGINITENFASASAPERSARTQVPQPPPVQPVPEKSPSSRAEMKGPSDIDSILSNLKTKKVSMSSSSPPPSTQDINDIDIGNLVNDSSTISITDLKEMQSISASAPKKSRRRRGSDKNTISLDI</sequence>
<name>A0A6C0FIN7_9ZZZZ</name>
<dbReference type="Pfam" id="PF19071">
    <property type="entry name" value="DUF5767"/>
    <property type="match status" value="1"/>
</dbReference>
<feature type="coiled-coil region" evidence="1">
    <location>
        <begin position="139"/>
        <end position="166"/>
    </location>
</feature>
<feature type="region of interest" description="Disordered" evidence="2">
    <location>
        <begin position="469"/>
        <end position="495"/>
    </location>
</feature>
<feature type="region of interest" description="Disordered" evidence="2">
    <location>
        <begin position="1"/>
        <end position="21"/>
    </location>
</feature>
<protein>
    <submittedName>
        <fullName evidence="3">Uncharacterized protein</fullName>
    </submittedName>
</protein>
<dbReference type="AlphaFoldDB" id="A0A6C0FIN7"/>
<dbReference type="InterPro" id="IPR043910">
    <property type="entry name" value="DUF5767"/>
</dbReference>
<organism evidence="3">
    <name type="scientific">viral metagenome</name>
    <dbReference type="NCBI Taxonomy" id="1070528"/>
    <lineage>
        <taxon>unclassified sequences</taxon>
        <taxon>metagenomes</taxon>
        <taxon>organismal metagenomes</taxon>
    </lineage>
</organism>
<dbReference type="EMBL" id="MN738832">
    <property type="protein sequence ID" value="QHT38645.1"/>
    <property type="molecule type" value="Genomic_DNA"/>
</dbReference>
<keyword evidence="1" id="KW-0175">Coiled coil</keyword>
<feature type="compositionally biased region" description="Low complexity" evidence="2">
    <location>
        <begin position="1"/>
        <end position="17"/>
    </location>
</feature>
<evidence type="ECO:0000256" key="1">
    <source>
        <dbReference type="SAM" id="Coils"/>
    </source>
</evidence>
<evidence type="ECO:0000256" key="2">
    <source>
        <dbReference type="SAM" id="MobiDB-lite"/>
    </source>
</evidence>
<reference evidence="3" key="1">
    <citation type="journal article" date="2020" name="Nature">
        <title>Giant virus diversity and host interactions through global metagenomics.</title>
        <authorList>
            <person name="Schulz F."/>
            <person name="Roux S."/>
            <person name="Paez-Espino D."/>
            <person name="Jungbluth S."/>
            <person name="Walsh D.A."/>
            <person name="Denef V.J."/>
            <person name="McMahon K.D."/>
            <person name="Konstantinidis K.T."/>
            <person name="Eloe-Fadrosh E.A."/>
            <person name="Kyrpides N.C."/>
            <person name="Woyke T."/>
        </authorList>
    </citation>
    <scope>NUCLEOTIDE SEQUENCE</scope>
    <source>
        <strain evidence="3">GVMAG-S-ERX556106-38</strain>
    </source>
</reference>
<evidence type="ECO:0000313" key="3">
    <source>
        <dbReference type="EMBL" id="QHT38645.1"/>
    </source>
</evidence>
<feature type="region of interest" description="Disordered" evidence="2">
    <location>
        <begin position="295"/>
        <end position="451"/>
    </location>
</feature>
<feature type="compositionally biased region" description="Polar residues" evidence="2">
    <location>
        <begin position="304"/>
        <end position="322"/>
    </location>
</feature>
<accession>A0A6C0FIN7</accession>